<proteinExistence type="predicted"/>
<name>A0A6M4II94_9BACT</name>
<evidence type="ECO:0008006" key="3">
    <source>
        <dbReference type="Google" id="ProtNLM"/>
    </source>
</evidence>
<dbReference type="AlphaFoldDB" id="A0A6M4II94"/>
<reference evidence="1 2" key="1">
    <citation type="submission" date="2020-05" db="EMBL/GenBank/DDBJ databases">
        <title>Complete genome sequence of Gemmatimonas greenlandica TET16.</title>
        <authorList>
            <person name="Zeng Y."/>
        </authorList>
    </citation>
    <scope>NUCLEOTIDE SEQUENCE [LARGE SCALE GENOMIC DNA]</scope>
    <source>
        <strain evidence="1 2">TET16</strain>
    </source>
</reference>
<dbReference type="EMBL" id="CP053085">
    <property type="protein sequence ID" value="QJR34814.1"/>
    <property type="molecule type" value="Genomic_DNA"/>
</dbReference>
<sequence>MRAAHRLTLVLASWLVGSGCVYYNGIYNAQAEARLADAKLRRDDDGEATTRFQRSAAIAETVLVRHPKSKWRNRALYIAARSGAMAAQCERAVPRLQQLLAGTTLNAGERDRSRLALATCEVRGGRSADARPRLDSMFRASDRELARQSRIWAARAALSMGDRDAVPAYLGTLDAGVLQWELISASMSAREYARVESLLVQRARLGDYREDVTRALRDLLSDGRVDGAERIVAQYDAARVRDDSRARMHYALGDMHARVGRDSLARRHLYAARTLSQRDTMTAHDANARLALLDLTRVASVRELDTLIARQDSVVWRTSYARQVAERVLLFRLLAGRGDAESASLYLAAEIARDSLRAPRLARALFLRVARESGASPLVPNAWYAAALLEPDSAAAWQRRVLADFGTSAVAARLRGDDPATRPDFVTAPELLRLNWTDALRIWSDSVRKLRLPPKPAGSR</sequence>
<dbReference type="KEGG" id="ggr:HKW67_04430"/>
<gene>
    <name evidence="1" type="ORF">HKW67_04430</name>
</gene>
<evidence type="ECO:0000313" key="2">
    <source>
        <dbReference type="Proteomes" id="UP000500938"/>
    </source>
</evidence>
<dbReference type="PROSITE" id="PS51257">
    <property type="entry name" value="PROKAR_LIPOPROTEIN"/>
    <property type="match status" value="1"/>
</dbReference>
<keyword evidence="2" id="KW-1185">Reference proteome</keyword>
<accession>A0A6M4II94</accession>
<evidence type="ECO:0000313" key="1">
    <source>
        <dbReference type="EMBL" id="QJR34814.1"/>
    </source>
</evidence>
<dbReference type="Proteomes" id="UP000500938">
    <property type="component" value="Chromosome"/>
</dbReference>
<protein>
    <recommendedName>
        <fullName evidence="3">Tetratricopeptide repeat protein</fullName>
    </recommendedName>
</protein>
<organism evidence="1 2">
    <name type="scientific">Gemmatimonas groenlandica</name>
    <dbReference type="NCBI Taxonomy" id="2732249"/>
    <lineage>
        <taxon>Bacteria</taxon>
        <taxon>Pseudomonadati</taxon>
        <taxon>Gemmatimonadota</taxon>
        <taxon>Gemmatimonadia</taxon>
        <taxon>Gemmatimonadales</taxon>
        <taxon>Gemmatimonadaceae</taxon>
        <taxon>Gemmatimonas</taxon>
    </lineage>
</organism>
<dbReference type="RefSeq" id="WP_171224242.1">
    <property type="nucleotide sequence ID" value="NZ_CP053085.1"/>
</dbReference>